<reference evidence="3 4" key="1">
    <citation type="submission" date="2017-06" db="EMBL/GenBank/DDBJ databases">
        <authorList>
            <person name="Kim H.J."/>
            <person name="Triplett B.A."/>
        </authorList>
    </citation>
    <scope>NUCLEOTIDE SEQUENCE [LARGE SCALE GENOMIC DNA]</scope>
    <source>
        <strain evidence="3 4">13146</strain>
    </source>
</reference>
<sequence length="138" mass="15141">MMMLAPRVALLLLCGVVAAGTAAAQELPATAADRFALLDRNGDGSISRDEYDGDAFFRVLDADHNYRVTVDEVQAVLGPPRDGEFSAAEWVRIIDLNGDGELSAEEMRRSSQMRFQSLDANHDENLELSELQMGVGRR</sequence>
<feature type="domain" description="EF-hand" evidence="2">
    <location>
        <begin position="26"/>
        <end position="61"/>
    </location>
</feature>
<dbReference type="InterPro" id="IPR002048">
    <property type="entry name" value="EF_hand_dom"/>
</dbReference>
<name>A0A246HH75_STEMA</name>
<feature type="signal peptide" evidence="1">
    <location>
        <begin position="1"/>
        <end position="24"/>
    </location>
</feature>
<dbReference type="Pfam" id="PF13202">
    <property type="entry name" value="EF-hand_5"/>
    <property type="match status" value="2"/>
</dbReference>
<comment type="caution">
    <text evidence="3">The sequence shown here is derived from an EMBL/GenBank/DDBJ whole genome shotgun (WGS) entry which is preliminary data.</text>
</comment>
<dbReference type="PROSITE" id="PS00018">
    <property type="entry name" value="EF_HAND_1"/>
    <property type="match status" value="2"/>
</dbReference>
<dbReference type="Proteomes" id="UP000198157">
    <property type="component" value="Unassembled WGS sequence"/>
</dbReference>
<dbReference type="OrthoDB" id="7391686at2"/>
<evidence type="ECO:0000313" key="4">
    <source>
        <dbReference type="Proteomes" id="UP000198157"/>
    </source>
</evidence>
<dbReference type="GO" id="GO:0005509">
    <property type="term" value="F:calcium ion binding"/>
    <property type="evidence" value="ECO:0007669"/>
    <property type="project" value="InterPro"/>
</dbReference>
<evidence type="ECO:0000256" key="1">
    <source>
        <dbReference type="SAM" id="SignalP"/>
    </source>
</evidence>
<dbReference type="SUPFAM" id="SSF47473">
    <property type="entry name" value="EF-hand"/>
    <property type="match status" value="1"/>
</dbReference>
<proteinExistence type="predicted"/>
<dbReference type="EMBL" id="NIVS01000059">
    <property type="protein sequence ID" value="OWQ49399.1"/>
    <property type="molecule type" value="Genomic_DNA"/>
</dbReference>
<evidence type="ECO:0000259" key="2">
    <source>
        <dbReference type="PROSITE" id="PS50222"/>
    </source>
</evidence>
<gene>
    <name evidence="3" type="ORF">CEE60_19605</name>
</gene>
<evidence type="ECO:0000313" key="3">
    <source>
        <dbReference type="EMBL" id="OWQ49399.1"/>
    </source>
</evidence>
<dbReference type="PROSITE" id="PS50222">
    <property type="entry name" value="EF_HAND_2"/>
    <property type="match status" value="1"/>
</dbReference>
<dbReference type="InterPro" id="IPR018247">
    <property type="entry name" value="EF_Hand_1_Ca_BS"/>
</dbReference>
<protein>
    <recommendedName>
        <fullName evidence="2">EF-hand domain-containing protein</fullName>
    </recommendedName>
</protein>
<accession>A0A246HH75</accession>
<dbReference type="AlphaFoldDB" id="A0A246HH75"/>
<organism evidence="3 4">
    <name type="scientific">Stenotrophomonas maltophilia</name>
    <name type="common">Pseudomonas maltophilia</name>
    <name type="synonym">Xanthomonas maltophilia</name>
    <dbReference type="NCBI Taxonomy" id="40324"/>
    <lineage>
        <taxon>Bacteria</taxon>
        <taxon>Pseudomonadati</taxon>
        <taxon>Pseudomonadota</taxon>
        <taxon>Gammaproteobacteria</taxon>
        <taxon>Lysobacterales</taxon>
        <taxon>Lysobacteraceae</taxon>
        <taxon>Stenotrophomonas</taxon>
        <taxon>Stenotrophomonas maltophilia group</taxon>
    </lineage>
</organism>
<feature type="chain" id="PRO_5012309320" description="EF-hand domain-containing protein" evidence="1">
    <location>
        <begin position="25"/>
        <end position="138"/>
    </location>
</feature>
<dbReference type="Gene3D" id="1.10.238.10">
    <property type="entry name" value="EF-hand"/>
    <property type="match status" value="2"/>
</dbReference>
<keyword evidence="1" id="KW-0732">Signal</keyword>
<dbReference type="InterPro" id="IPR011992">
    <property type="entry name" value="EF-hand-dom_pair"/>
</dbReference>